<dbReference type="InterPro" id="IPR025857">
    <property type="entry name" value="MacB_PCD"/>
</dbReference>
<dbReference type="eggNOG" id="arCOG02315">
    <property type="taxonomic scope" value="Archaea"/>
</dbReference>
<evidence type="ECO:0000259" key="8">
    <source>
        <dbReference type="Pfam" id="PF12704"/>
    </source>
</evidence>
<feature type="transmembrane region" description="Helical" evidence="6">
    <location>
        <begin position="27"/>
        <end position="55"/>
    </location>
</feature>
<feature type="domain" description="ABC3 transporter permease C-terminal" evidence="7">
    <location>
        <begin position="280"/>
        <end position="398"/>
    </location>
</feature>
<feature type="transmembrane region" description="Helical" evidence="6">
    <location>
        <begin position="280"/>
        <end position="301"/>
    </location>
</feature>
<accession>L0HBZ0</accession>
<keyword evidence="9" id="KW-0449">Lipoprotein</keyword>
<comment type="subcellular location">
    <subcellularLocation>
        <location evidence="1">Cell membrane</location>
        <topology evidence="1">Multi-pass membrane protein</topology>
    </subcellularLocation>
</comment>
<dbReference type="Pfam" id="PF02687">
    <property type="entry name" value="FtsX"/>
    <property type="match status" value="1"/>
</dbReference>
<dbReference type="PANTHER" id="PTHR30489:SF0">
    <property type="entry name" value="LIPOPROTEIN-RELEASING SYSTEM TRANSMEMBRANE PROTEIN LOLE"/>
    <property type="match status" value="1"/>
</dbReference>
<gene>
    <name evidence="9" type="ordered locus">Metfor_0478</name>
</gene>
<dbReference type="InterPro" id="IPR003838">
    <property type="entry name" value="ABC3_permease_C"/>
</dbReference>
<keyword evidence="10" id="KW-1185">Reference proteome</keyword>
<name>L0HBZ0_METFS</name>
<evidence type="ECO:0000256" key="6">
    <source>
        <dbReference type="SAM" id="Phobius"/>
    </source>
</evidence>
<dbReference type="EMBL" id="CP003167">
    <property type="protein sequence ID" value="AGB01550.1"/>
    <property type="molecule type" value="Genomic_DNA"/>
</dbReference>
<evidence type="ECO:0000256" key="4">
    <source>
        <dbReference type="ARBA" id="ARBA00022989"/>
    </source>
</evidence>
<evidence type="ECO:0000256" key="2">
    <source>
        <dbReference type="ARBA" id="ARBA00022475"/>
    </source>
</evidence>
<reference evidence="9 10" key="2">
    <citation type="journal article" date="2014" name="Genome Announc.">
        <title>Complete Genome Sequence of Methanoregula formicica SMSPT, a Mesophilic Hydrogenotrophic Methanogen Isolated from a Methanogenic Upflow Anaerobic Sludge Blanket Reactor.</title>
        <authorList>
            <person name="Yamamoto K."/>
            <person name="Tamaki H."/>
            <person name="Cadillo-Quiroz H."/>
            <person name="Imachi H."/>
            <person name="Kyrpides N."/>
            <person name="Woyke T."/>
            <person name="Goodwin L."/>
            <person name="Zinder S.H."/>
            <person name="Kamagata Y."/>
            <person name="Liu W.T."/>
        </authorList>
    </citation>
    <scope>NUCLEOTIDE SEQUENCE [LARGE SCALE GENOMIC DNA]</scope>
    <source>
        <strain evidence="10">DSM 22288 / NBRC 105244 / SMSP</strain>
    </source>
</reference>
<dbReference type="AlphaFoldDB" id="L0HBZ0"/>
<dbReference type="GO" id="GO:0098797">
    <property type="term" value="C:plasma membrane protein complex"/>
    <property type="evidence" value="ECO:0007669"/>
    <property type="project" value="TreeGrafter"/>
</dbReference>
<evidence type="ECO:0000313" key="10">
    <source>
        <dbReference type="Proteomes" id="UP000010824"/>
    </source>
</evidence>
<dbReference type="Proteomes" id="UP000010824">
    <property type="component" value="Chromosome"/>
</dbReference>
<feature type="transmembrane region" description="Helical" evidence="6">
    <location>
        <begin position="367"/>
        <end position="389"/>
    </location>
</feature>
<feature type="transmembrane region" description="Helical" evidence="6">
    <location>
        <begin position="322"/>
        <end position="347"/>
    </location>
</feature>
<dbReference type="InterPro" id="IPR051447">
    <property type="entry name" value="Lipoprotein-release_system"/>
</dbReference>
<dbReference type="RefSeq" id="WP_015284514.1">
    <property type="nucleotide sequence ID" value="NC_019943.1"/>
</dbReference>
<sequence length="405" mass="43849">MTGNGSGWGVSLYLATRAIRRGNRSTLLLTILIIALVVVLMNFLGMIISGVVTLYNDQMIDYQYGQVTIEPRDKQTVIAGAAGLVKQLKQIPGVTGVSAHSATAVTITNEKNGKFQSKQLTAFNPADEQEVTKFHLVITDGDYLSKGDTDEILIGTLLAGNEDESQDKLPSLGGVKVGDRVKVAYSNGITKTYRVKGIYESLGALIDSSAFITREEMDSVMHTGDTATEILVRGTSAGDAASLKYTIMSYGVSERVKTWSEMGKGILGDAITSLNLVKNIMTVVALIVASVVVFIVTYINIINRKKQIAILKAIGIRKQIIVLSYLIQVLFQCACGIVLGILMFNGISYLLTVYRIRFPMGYLTPEIEYGSVAISILLLCIVAVFSGLIPARQVTNEEILDAMRG</sequence>
<dbReference type="PANTHER" id="PTHR30489">
    <property type="entry name" value="LIPOPROTEIN-RELEASING SYSTEM TRANSMEMBRANE PROTEIN LOLE"/>
    <property type="match status" value="1"/>
</dbReference>
<dbReference type="GO" id="GO:0044874">
    <property type="term" value="P:lipoprotein localization to outer membrane"/>
    <property type="evidence" value="ECO:0007669"/>
    <property type="project" value="TreeGrafter"/>
</dbReference>
<evidence type="ECO:0000313" key="9">
    <source>
        <dbReference type="EMBL" id="AGB01550.1"/>
    </source>
</evidence>
<feature type="domain" description="MacB-like periplasmic core" evidence="8">
    <location>
        <begin position="28"/>
        <end position="242"/>
    </location>
</feature>
<dbReference type="InParanoid" id="L0HBZ0"/>
<dbReference type="KEGG" id="mfo:Metfor_0478"/>
<dbReference type="GeneID" id="14309151"/>
<organism evidence="9 10">
    <name type="scientific">Methanoregula formicica (strain DSM 22288 / NBRC 105244 / SMSP)</name>
    <dbReference type="NCBI Taxonomy" id="593750"/>
    <lineage>
        <taxon>Archaea</taxon>
        <taxon>Methanobacteriati</taxon>
        <taxon>Methanobacteriota</taxon>
        <taxon>Stenosarchaea group</taxon>
        <taxon>Methanomicrobia</taxon>
        <taxon>Methanomicrobiales</taxon>
        <taxon>Methanoregulaceae</taxon>
        <taxon>Methanoregula</taxon>
    </lineage>
</organism>
<keyword evidence="2" id="KW-1003">Cell membrane</keyword>
<evidence type="ECO:0000256" key="5">
    <source>
        <dbReference type="ARBA" id="ARBA00023136"/>
    </source>
</evidence>
<keyword evidence="3 6" id="KW-0812">Transmembrane</keyword>
<dbReference type="Pfam" id="PF12704">
    <property type="entry name" value="MacB_PCD"/>
    <property type="match status" value="1"/>
</dbReference>
<evidence type="ECO:0000256" key="3">
    <source>
        <dbReference type="ARBA" id="ARBA00022692"/>
    </source>
</evidence>
<keyword evidence="4 6" id="KW-1133">Transmembrane helix</keyword>
<dbReference type="OrthoDB" id="116846at2157"/>
<proteinExistence type="predicted"/>
<keyword evidence="5 6" id="KW-0472">Membrane</keyword>
<evidence type="ECO:0000256" key="1">
    <source>
        <dbReference type="ARBA" id="ARBA00004651"/>
    </source>
</evidence>
<evidence type="ECO:0000259" key="7">
    <source>
        <dbReference type="Pfam" id="PF02687"/>
    </source>
</evidence>
<reference evidence="10" key="1">
    <citation type="submission" date="2011-12" db="EMBL/GenBank/DDBJ databases">
        <title>Complete sequence of Methanoregula formicicum SMSP.</title>
        <authorList>
            <person name="Lucas S."/>
            <person name="Han J."/>
            <person name="Lapidus A."/>
            <person name="Cheng J.-F."/>
            <person name="Goodwin L."/>
            <person name="Pitluck S."/>
            <person name="Peters L."/>
            <person name="Ovchinnikova G."/>
            <person name="Teshima H."/>
            <person name="Detter J.C."/>
            <person name="Han C."/>
            <person name="Tapia R."/>
            <person name="Land M."/>
            <person name="Hauser L."/>
            <person name="Kyrpides N."/>
            <person name="Ivanova N."/>
            <person name="Pagani I."/>
            <person name="Imachi H."/>
            <person name="Tamaki H."/>
            <person name="Sekiguchi Y."/>
            <person name="Kamagata Y."/>
            <person name="Cadillo-Quiroz H."/>
            <person name="Zinder S."/>
            <person name="Liu W.-T."/>
            <person name="Woyke T."/>
        </authorList>
    </citation>
    <scope>NUCLEOTIDE SEQUENCE [LARGE SCALE GENOMIC DNA]</scope>
    <source>
        <strain evidence="10">DSM 22288 / NBRC 105244 / SMSP</strain>
    </source>
</reference>
<protein>
    <submittedName>
        <fullName evidence="9">ABC-type transport system, involved in lipoprotein release, permease component</fullName>
    </submittedName>
</protein>
<dbReference type="HOGENOM" id="CLU_688139_0_0_2"/>
<dbReference type="STRING" id="593750.Metfor_0478"/>